<dbReference type="EMBL" id="FNQN01000002">
    <property type="protein sequence ID" value="SDZ90829.1"/>
    <property type="molecule type" value="Genomic_DNA"/>
</dbReference>
<accession>A0A1H3WUM6</accession>
<evidence type="ECO:0000256" key="2">
    <source>
        <dbReference type="ARBA" id="ARBA00002923"/>
    </source>
</evidence>
<evidence type="ECO:0000313" key="14">
    <source>
        <dbReference type="Proteomes" id="UP000199409"/>
    </source>
</evidence>
<feature type="binding site" evidence="12">
    <location>
        <position position="78"/>
    </location>
    <ligand>
        <name>Zn(2+)</name>
        <dbReference type="ChEBI" id="CHEBI:29105"/>
    </ligand>
</feature>
<comment type="cofactor">
    <cofactor evidence="1 12">
        <name>Zn(2+)</name>
        <dbReference type="ChEBI" id="CHEBI:29105"/>
    </cofactor>
</comment>
<dbReference type="SUPFAM" id="SSF54211">
    <property type="entry name" value="Ribosomal protein S5 domain 2-like"/>
    <property type="match status" value="2"/>
</dbReference>
<evidence type="ECO:0000256" key="4">
    <source>
        <dbReference type="ARBA" id="ARBA00012745"/>
    </source>
</evidence>
<dbReference type="Gene3D" id="3.30.1700.10">
    <property type="entry name" value="lpxc deacetylase, domain 2"/>
    <property type="match status" value="1"/>
</dbReference>
<comment type="function">
    <text evidence="2 12">Catalyzes the hydrolysis of UDP-3-O-myristoyl-N-acetylglucosamine to form UDP-3-O-myristoylglucosamine and acetate, the committed step in lipid A biosynthesis.</text>
</comment>
<evidence type="ECO:0000256" key="6">
    <source>
        <dbReference type="ARBA" id="ARBA00022556"/>
    </source>
</evidence>
<dbReference type="InterPro" id="IPR020568">
    <property type="entry name" value="Ribosomal_Su5_D2-typ_SF"/>
</dbReference>
<dbReference type="InterPro" id="IPR015870">
    <property type="entry name" value="UDP-acyl_N-AcGlcN_deAcase_N"/>
</dbReference>
<dbReference type="GO" id="GO:0103117">
    <property type="term" value="F:UDP-3-O-acyl-N-acetylglucosamine deacetylase activity"/>
    <property type="evidence" value="ECO:0007669"/>
    <property type="project" value="UniProtKB-UniRule"/>
</dbReference>
<dbReference type="OrthoDB" id="9802746at2"/>
<organism evidence="13 14">
    <name type="scientific">Desulfuromusa kysingii</name>
    <dbReference type="NCBI Taxonomy" id="37625"/>
    <lineage>
        <taxon>Bacteria</taxon>
        <taxon>Pseudomonadati</taxon>
        <taxon>Thermodesulfobacteriota</taxon>
        <taxon>Desulfuromonadia</taxon>
        <taxon>Desulfuromonadales</taxon>
        <taxon>Geopsychrobacteraceae</taxon>
        <taxon>Desulfuromusa</taxon>
    </lineage>
</organism>
<dbReference type="PANTHER" id="PTHR33694:SF1">
    <property type="entry name" value="UDP-3-O-ACYL-N-ACETYLGLUCOSAMINE DEACETYLASE 1, MITOCHONDRIAL-RELATED"/>
    <property type="match status" value="1"/>
</dbReference>
<evidence type="ECO:0000256" key="11">
    <source>
        <dbReference type="ARBA" id="ARBA00024535"/>
    </source>
</evidence>
<keyword evidence="5 12" id="KW-0444">Lipid biosynthesis</keyword>
<protein>
    <recommendedName>
        <fullName evidence="4 12">UDP-3-O-acyl-N-acetylglucosamine deacetylase</fullName>
        <shortName evidence="12">UDP-3-O-acyl-GlcNAc deacetylase</shortName>
        <ecNumber evidence="4 12">3.5.1.108</ecNumber>
    </recommendedName>
    <alternativeName>
        <fullName evidence="12">UDP-3-O-[R-3-hydroxymyristoyl]-N-acetylglucosamine deacetylase</fullName>
    </alternativeName>
</protein>
<feature type="active site" description="Proton donor" evidence="12">
    <location>
        <position position="262"/>
    </location>
</feature>
<evidence type="ECO:0000256" key="10">
    <source>
        <dbReference type="ARBA" id="ARBA00023098"/>
    </source>
</evidence>
<evidence type="ECO:0000256" key="5">
    <source>
        <dbReference type="ARBA" id="ARBA00022516"/>
    </source>
</evidence>
<proteinExistence type="inferred from homology"/>
<evidence type="ECO:0000256" key="7">
    <source>
        <dbReference type="ARBA" id="ARBA00022723"/>
    </source>
</evidence>
<feature type="binding site" evidence="12">
    <location>
        <position position="239"/>
    </location>
    <ligand>
        <name>Zn(2+)</name>
        <dbReference type="ChEBI" id="CHEBI:29105"/>
    </ligand>
</feature>
<dbReference type="HAMAP" id="MF_00388">
    <property type="entry name" value="LpxC"/>
    <property type="match status" value="1"/>
</dbReference>
<evidence type="ECO:0000256" key="8">
    <source>
        <dbReference type="ARBA" id="ARBA00022801"/>
    </source>
</evidence>
<dbReference type="InterPro" id="IPR011334">
    <property type="entry name" value="UDP-acyl_GlcNac_deAcase_C"/>
</dbReference>
<dbReference type="InterPro" id="IPR004463">
    <property type="entry name" value="UDP-acyl_GlcNac_deAcase"/>
</dbReference>
<dbReference type="Proteomes" id="UP000199409">
    <property type="component" value="Unassembled WGS sequence"/>
</dbReference>
<dbReference type="STRING" id="37625.SAMN05660420_00685"/>
<feature type="binding site" evidence="12">
    <location>
        <position position="235"/>
    </location>
    <ligand>
        <name>Zn(2+)</name>
        <dbReference type="ChEBI" id="CHEBI:29105"/>
    </ligand>
</feature>
<keyword evidence="9 12" id="KW-0862">Zinc</keyword>
<dbReference type="GO" id="GO:0046872">
    <property type="term" value="F:metal ion binding"/>
    <property type="evidence" value="ECO:0007669"/>
    <property type="project" value="UniProtKB-KW"/>
</dbReference>
<dbReference type="NCBIfam" id="TIGR00325">
    <property type="entry name" value="lpxC"/>
    <property type="match status" value="1"/>
</dbReference>
<dbReference type="RefSeq" id="WP_092344761.1">
    <property type="nucleotide sequence ID" value="NZ_FNQN01000002.1"/>
</dbReference>
<dbReference type="Gene3D" id="3.30.230.20">
    <property type="entry name" value="lpxc deacetylase, domain 1"/>
    <property type="match status" value="1"/>
</dbReference>
<evidence type="ECO:0000256" key="1">
    <source>
        <dbReference type="ARBA" id="ARBA00001947"/>
    </source>
</evidence>
<comment type="pathway">
    <text evidence="3 12">Glycolipid biosynthesis; lipid IV(A) biosynthesis; lipid IV(A) from (3R)-3-hydroxytetradecanoyl-[acyl-carrier-protein] and UDP-N-acetyl-alpha-D-glucosamine: step 2/6.</text>
</comment>
<evidence type="ECO:0000256" key="9">
    <source>
        <dbReference type="ARBA" id="ARBA00022833"/>
    </source>
</evidence>
<name>A0A1H3WUM6_9BACT</name>
<sequence length="309" mass="34307">MILQRTIKKPTTISGIGLHSGARINLRMRPAAANTGIIFHRTDGEQTVDIKACSENVVDTRMATVIGRQGMTISTIEHFMAALAAFGIDNLHIDIDGPEVPVLDGSAAPFVREIQQAEIKSLNRSRKFVAIRKPLEIIEGEKRISIIPSRFFRISFDIAFDHPAISVQHHSMKFTTETFCKDIASARTFGFLHEVEYLKANGLARGGSLENAVVIDNNGVMNPEGLRFPNEFVRHKILDSFGDFSLLGAPLLGHIKAFKAGHDLNAKMVKTIEENPSHWAYVEFSEQAIREAQRSKESSFAIDLAWNKA</sequence>
<evidence type="ECO:0000256" key="3">
    <source>
        <dbReference type="ARBA" id="ARBA00005002"/>
    </source>
</evidence>
<dbReference type="GO" id="GO:0016020">
    <property type="term" value="C:membrane"/>
    <property type="evidence" value="ECO:0007669"/>
    <property type="project" value="GOC"/>
</dbReference>
<evidence type="ECO:0000256" key="12">
    <source>
        <dbReference type="HAMAP-Rule" id="MF_00388"/>
    </source>
</evidence>
<keyword evidence="8 12" id="KW-0378">Hydrolase</keyword>
<dbReference type="Pfam" id="PF03331">
    <property type="entry name" value="LpxC"/>
    <property type="match status" value="1"/>
</dbReference>
<keyword evidence="7 12" id="KW-0479">Metal-binding</keyword>
<gene>
    <name evidence="12" type="primary">lpxC</name>
    <name evidence="13" type="ORF">SAMN05660420_00685</name>
</gene>
<keyword evidence="6 12" id="KW-0441">Lipid A biosynthesis</keyword>
<dbReference type="PANTHER" id="PTHR33694">
    <property type="entry name" value="UDP-3-O-ACYL-N-ACETYLGLUCOSAMINE DEACETYLASE 1, MITOCHONDRIAL-RELATED"/>
    <property type="match status" value="1"/>
</dbReference>
<evidence type="ECO:0000313" key="13">
    <source>
        <dbReference type="EMBL" id="SDZ90829.1"/>
    </source>
</evidence>
<keyword evidence="10 12" id="KW-0443">Lipid metabolism</keyword>
<keyword evidence="14" id="KW-1185">Reference proteome</keyword>
<dbReference type="UniPathway" id="UPA00359">
    <property type="reaction ID" value="UER00478"/>
</dbReference>
<reference evidence="13 14" key="1">
    <citation type="submission" date="2016-10" db="EMBL/GenBank/DDBJ databases">
        <authorList>
            <person name="de Groot N.N."/>
        </authorList>
    </citation>
    <scope>NUCLEOTIDE SEQUENCE [LARGE SCALE GENOMIC DNA]</scope>
    <source>
        <strain evidence="13 14">DSM 7343</strain>
    </source>
</reference>
<dbReference type="GO" id="GO:0009245">
    <property type="term" value="P:lipid A biosynthetic process"/>
    <property type="evidence" value="ECO:0007669"/>
    <property type="project" value="UniProtKB-UniRule"/>
</dbReference>
<dbReference type="EC" id="3.5.1.108" evidence="4 12"/>
<comment type="catalytic activity">
    <reaction evidence="11 12">
        <text>a UDP-3-O-[(3R)-3-hydroxyacyl]-N-acetyl-alpha-D-glucosamine + H2O = a UDP-3-O-[(3R)-3-hydroxyacyl]-alpha-D-glucosamine + acetate</text>
        <dbReference type="Rhea" id="RHEA:67816"/>
        <dbReference type="ChEBI" id="CHEBI:15377"/>
        <dbReference type="ChEBI" id="CHEBI:30089"/>
        <dbReference type="ChEBI" id="CHEBI:137740"/>
        <dbReference type="ChEBI" id="CHEBI:173225"/>
        <dbReference type="EC" id="3.5.1.108"/>
    </reaction>
</comment>
<comment type="similarity">
    <text evidence="12">Belongs to the LpxC family.</text>
</comment>
<dbReference type="AlphaFoldDB" id="A0A1H3WUM6"/>